<accession>A0A6S7I3W9</accession>
<proteinExistence type="predicted"/>
<dbReference type="Proteomes" id="UP001152795">
    <property type="component" value="Unassembled WGS sequence"/>
</dbReference>
<name>A0A6S7I3W9_PARCT</name>
<gene>
    <name evidence="1" type="ORF">PACLA_8A070826</name>
</gene>
<dbReference type="InterPro" id="IPR027417">
    <property type="entry name" value="P-loop_NTPase"/>
</dbReference>
<evidence type="ECO:0000313" key="2">
    <source>
        <dbReference type="Proteomes" id="UP001152795"/>
    </source>
</evidence>
<evidence type="ECO:0000313" key="1">
    <source>
        <dbReference type="EMBL" id="CAB4011253.1"/>
    </source>
</evidence>
<protein>
    <submittedName>
        <fullName evidence="1">Uncharacterized protein</fullName>
    </submittedName>
</protein>
<dbReference type="AlphaFoldDB" id="A0A6S7I3W9"/>
<comment type="caution">
    <text evidence="1">The sequence shown here is derived from an EMBL/GenBank/DDBJ whole genome shotgun (WGS) entry which is preliminary data.</text>
</comment>
<reference evidence="1" key="1">
    <citation type="submission" date="2020-04" db="EMBL/GenBank/DDBJ databases">
        <authorList>
            <person name="Alioto T."/>
            <person name="Alioto T."/>
            <person name="Gomez Garrido J."/>
        </authorList>
    </citation>
    <scope>NUCLEOTIDE SEQUENCE</scope>
    <source>
        <strain evidence="1">A484AB</strain>
    </source>
</reference>
<dbReference type="OrthoDB" id="5957838at2759"/>
<sequence length="136" mass="15287">MQDAKASLARRNTPRMDTIRKAAAAECVDACGGEWLECALQVLRKNGLHPIVFAEAVRDLLVNGRGKHRNIFIAGPADCAKTFILAPLQKIFITFSKQADNKYSWLDVENAEAIFLNDFRWSPDSIAWKELLLLLE</sequence>
<keyword evidence="2" id="KW-1185">Reference proteome</keyword>
<dbReference type="Gene3D" id="3.40.50.300">
    <property type="entry name" value="P-loop containing nucleotide triphosphate hydrolases"/>
    <property type="match status" value="1"/>
</dbReference>
<organism evidence="1 2">
    <name type="scientific">Paramuricea clavata</name>
    <name type="common">Red gorgonian</name>
    <name type="synonym">Violescent sea-whip</name>
    <dbReference type="NCBI Taxonomy" id="317549"/>
    <lineage>
        <taxon>Eukaryota</taxon>
        <taxon>Metazoa</taxon>
        <taxon>Cnidaria</taxon>
        <taxon>Anthozoa</taxon>
        <taxon>Octocorallia</taxon>
        <taxon>Malacalcyonacea</taxon>
        <taxon>Plexauridae</taxon>
        <taxon>Paramuricea</taxon>
    </lineage>
</organism>
<dbReference type="EMBL" id="CACRXK020007086">
    <property type="protein sequence ID" value="CAB4011253.1"/>
    <property type="molecule type" value="Genomic_DNA"/>
</dbReference>